<keyword evidence="7" id="KW-1185">Reference proteome</keyword>
<evidence type="ECO:0000313" key="7">
    <source>
        <dbReference type="Proteomes" id="UP000332515"/>
    </source>
</evidence>
<proteinExistence type="inferred from homology"/>
<reference evidence="6 7" key="1">
    <citation type="submission" date="2019-09" db="EMBL/GenBank/DDBJ databases">
        <title>Segnochrobactrum spirostomi gen. nov., sp. nov., isolated from the ciliate Spirostomum cf. yagiui and description of a novel family, Segnochrobactraceae fam. nov. within the order Rhizobiales of the class Alphaproteobacteria.</title>
        <authorList>
            <person name="Akter S."/>
            <person name="Shazib S.U.A."/>
            <person name="Shin M.K."/>
        </authorList>
    </citation>
    <scope>NUCLEOTIDE SEQUENCE [LARGE SCALE GENOMIC DNA]</scope>
    <source>
        <strain evidence="6 7">Sp-1</strain>
    </source>
</reference>
<gene>
    <name evidence="6" type="ORF">F0357_11765</name>
</gene>
<dbReference type="CDD" id="cd13563">
    <property type="entry name" value="PBP2_SsuA_like_6"/>
    <property type="match status" value="1"/>
</dbReference>
<protein>
    <submittedName>
        <fullName evidence="6">ABC transporter substrate-binding protein</fullName>
    </submittedName>
</protein>
<dbReference type="Proteomes" id="UP000332515">
    <property type="component" value="Unassembled WGS sequence"/>
</dbReference>
<dbReference type="PANTHER" id="PTHR30024">
    <property type="entry name" value="ALIPHATIC SULFONATES-BINDING PROTEIN-RELATED"/>
    <property type="match status" value="1"/>
</dbReference>
<comment type="caution">
    <text evidence="6">The sequence shown here is derived from an EMBL/GenBank/DDBJ whole genome shotgun (WGS) entry which is preliminary data.</text>
</comment>
<name>A0A6A7Y4L2_9HYPH</name>
<dbReference type="EMBL" id="VWNA01000001">
    <property type="protein sequence ID" value="MQT13307.1"/>
    <property type="molecule type" value="Genomic_DNA"/>
</dbReference>
<feature type="chain" id="PRO_5025529651" evidence="4">
    <location>
        <begin position="34"/>
        <end position="339"/>
    </location>
</feature>
<dbReference type="PANTHER" id="PTHR30024:SF47">
    <property type="entry name" value="TAURINE-BINDING PERIPLASMIC PROTEIN"/>
    <property type="match status" value="1"/>
</dbReference>
<comment type="subcellular location">
    <subcellularLocation>
        <location evidence="1">Periplasm</location>
    </subcellularLocation>
</comment>
<evidence type="ECO:0000313" key="6">
    <source>
        <dbReference type="EMBL" id="MQT13307.1"/>
    </source>
</evidence>
<dbReference type="InterPro" id="IPR015168">
    <property type="entry name" value="SsuA/THI5"/>
</dbReference>
<sequence length="339" mass="35368">MQSLFATARLALAGALVGALALAAPAFAPAAHAQDAVPSKPEAGTFKLGVEPWLGYGLWHVAADKGFFKDQGVDVNIVNFTQDKDINAALASGDLDGASIATHTAMAMAAAGLPIKIVMLLDISNEADAILAGKDITSIKDLKGKQVAFEQGTTSDILINYALAANGMTIADIQVVPMPASDAGAALIAGRVPVAVTYEPYLTMARNQDKNVKLLFTAGTDPGLISDVLVVRDDVVKSKPGQIRALVQAWAAAYTDYEKNKTADRAIISKAVGATPDELATAFDGVKYFSLAENKKMLTGDFTNKVFDDVAAATKKAGILQTDVSAKTLIDPAFVEAAQ</sequence>
<dbReference type="SUPFAM" id="SSF53850">
    <property type="entry name" value="Periplasmic binding protein-like II"/>
    <property type="match status" value="1"/>
</dbReference>
<keyword evidence="3 4" id="KW-0732">Signal</keyword>
<dbReference type="InterPro" id="IPR006311">
    <property type="entry name" value="TAT_signal"/>
</dbReference>
<dbReference type="RefSeq" id="WP_153481571.1">
    <property type="nucleotide sequence ID" value="NZ_VWNA01000001.1"/>
</dbReference>
<dbReference type="Gene3D" id="3.40.190.10">
    <property type="entry name" value="Periplasmic binding protein-like II"/>
    <property type="match status" value="2"/>
</dbReference>
<feature type="domain" description="SsuA/THI5-like" evidence="5">
    <location>
        <begin position="61"/>
        <end position="256"/>
    </location>
</feature>
<evidence type="ECO:0000259" key="5">
    <source>
        <dbReference type="Pfam" id="PF09084"/>
    </source>
</evidence>
<evidence type="ECO:0000256" key="2">
    <source>
        <dbReference type="ARBA" id="ARBA00010742"/>
    </source>
</evidence>
<dbReference type="PROSITE" id="PS51318">
    <property type="entry name" value="TAT"/>
    <property type="match status" value="1"/>
</dbReference>
<evidence type="ECO:0000256" key="3">
    <source>
        <dbReference type="ARBA" id="ARBA00022729"/>
    </source>
</evidence>
<dbReference type="Pfam" id="PF09084">
    <property type="entry name" value="NMT1"/>
    <property type="match status" value="1"/>
</dbReference>
<evidence type="ECO:0000256" key="4">
    <source>
        <dbReference type="SAM" id="SignalP"/>
    </source>
</evidence>
<evidence type="ECO:0000256" key="1">
    <source>
        <dbReference type="ARBA" id="ARBA00004418"/>
    </source>
</evidence>
<comment type="similarity">
    <text evidence="2">Belongs to the bacterial solute-binding protein SsuA/TauA family.</text>
</comment>
<accession>A0A6A7Y4L2</accession>
<organism evidence="6 7">
    <name type="scientific">Segnochrobactrum spirostomi</name>
    <dbReference type="NCBI Taxonomy" id="2608987"/>
    <lineage>
        <taxon>Bacteria</taxon>
        <taxon>Pseudomonadati</taxon>
        <taxon>Pseudomonadota</taxon>
        <taxon>Alphaproteobacteria</taxon>
        <taxon>Hyphomicrobiales</taxon>
        <taxon>Segnochrobactraceae</taxon>
        <taxon>Segnochrobactrum</taxon>
    </lineage>
</organism>
<dbReference type="AlphaFoldDB" id="A0A6A7Y4L2"/>
<dbReference type="GO" id="GO:0042597">
    <property type="term" value="C:periplasmic space"/>
    <property type="evidence" value="ECO:0007669"/>
    <property type="project" value="UniProtKB-SubCell"/>
</dbReference>
<feature type="signal peptide" evidence="4">
    <location>
        <begin position="1"/>
        <end position="33"/>
    </location>
</feature>